<dbReference type="SMART" id="SM00855">
    <property type="entry name" value="PGAM"/>
    <property type="match status" value="1"/>
</dbReference>
<dbReference type="OrthoDB" id="496981at2759"/>
<protein>
    <submittedName>
        <fullName evidence="2">Phosphoglycerate mutase-like protein</fullName>
    </submittedName>
</protein>
<dbReference type="CDD" id="cd07067">
    <property type="entry name" value="HP_PGM_like"/>
    <property type="match status" value="1"/>
</dbReference>
<organism evidence="2 3">
    <name type="scientific">Viridothelium virens</name>
    <name type="common">Speckled blister lichen</name>
    <name type="synonym">Trypethelium virens</name>
    <dbReference type="NCBI Taxonomy" id="1048519"/>
    <lineage>
        <taxon>Eukaryota</taxon>
        <taxon>Fungi</taxon>
        <taxon>Dikarya</taxon>
        <taxon>Ascomycota</taxon>
        <taxon>Pezizomycotina</taxon>
        <taxon>Dothideomycetes</taxon>
        <taxon>Dothideomycetes incertae sedis</taxon>
        <taxon>Trypetheliales</taxon>
        <taxon>Trypetheliaceae</taxon>
        <taxon>Viridothelium</taxon>
    </lineage>
</organism>
<accession>A0A6A6HC30</accession>
<sequence length="224" mass="25933">MTPRYIHFVRHGQGLHDLYNDQNIPDPDLTEHGYAQCEHLRDIFPYHDRIQLVCASPIRRTIQTALISFEPYLQSGKRQVLAIPRGQESSSQPSNTGHDPSTLKAEFGKLVDFSLVQEDWNSKEGLWAPDWHTVELRARQLRLLLRAREEKEIVVISHGNFLHHVTGNIDEQGRQTGGDWKNAEYRTYIFDPPDHEDALIQETEESYRARSADGPSEEMHRDKL</sequence>
<feature type="region of interest" description="Disordered" evidence="1">
    <location>
        <begin position="202"/>
        <end position="224"/>
    </location>
</feature>
<evidence type="ECO:0000256" key="1">
    <source>
        <dbReference type="SAM" id="MobiDB-lite"/>
    </source>
</evidence>
<dbReference type="PANTHER" id="PTHR48100">
    <property type="entry name" value="BROAD-SPECIFICITY PHOSPHATASE YOR283W-RELATED"/>
    <property type="match status" value="1"/>
</dbReference>
<dbReference type="InterPro" id="IPR013078">
    <property type="entry name" value="His_Pase_superF_clade-1"/>
</dbReference>
<evidence type="ECO:0000313" key="2">
    <source>
        <dbReference type="EMBL" id="KAF2235033.1"/>
    </source>
</evidence>
<dbReference type="AlphaFoldDB" id="A0A6A6HC30"/>
<dbReference type="GO" id="GO:0016791">
    <property type="term" value="F:phosphatase activity"/>
    <property type="evidence" value="ECO:0007669"/>
    <property type="project" value="TreeGrafter"/>
</dbReference>
<dbReference type="SUPFAM" id="SSF53254">
    <property type="entry name" value="Phosphoglycerate mutase-like"/>
    <property type="match status" value="1"/>
</dbReference>
<proteinExistence type="predicted"/>
<dbReference type="EMBL" id="ML991794">
    <property type="protein sequence ID" value="KAF2235033.1"/>
    <property type="molecule type" value="Genomic_DNA"/>
</dbReference>
<evidence type="ECO:0000313" key="3">
    <source>
        <dbReference type="Proteomes" id="UP000800092"/>
    </source>
</evidence>
<dbReference type="PANTHER" id="PTHR48100:SF54">
    <property type="entry name" value="PHOSPHATASE SPAC5H10.03-RELATED"/>
    <property type="match status" value="1"/>
</dbReference>
<dbReference type="InterPro" id="IPR029033">
    <property type="entry name" value="His_PPase_superfam"/>
</dbReference>
<dbReference type="InterPro" id="IPR050275">
    <property type="entry name" value="PGM_Phosphatase"/>
</dbReference>
<gene>
    <name evidence="2" type="ORF">EV356DRAFT_532310</name>
</gene>
<dbReference type="Gene3D" id="3.40.50.1240">
    <property type="entry name" value="Phosphoglycerate mutase-like"/>
    <property type="match status" value="1"/>
</dbReference>
<name>A0A6A6HC30_VIRVR</name>
<keyword evidence="3" id="KW-1185">Reference proteome</keyword>
<reference evidence="2" key="1">
    <citation type="journal article" date="2020" name="Stud. Mycol.">
        <title>101 Dothideomycetes genomes: a test case for predicting lifestyles and emergence of pathogens.</title>
        <authorList>
            <person name="Haridas S."/>
            <person name="Albert R."/>
            <person name="Binder M."/>
            <person name="Bloem J."/>
            <person name="Labutti K."/>
            <person name="Salamov A."/>
            <person name="Andreopoulos B."/>
            <person name="Baker S."/>
            <person name="Barry K."/>
            <person name="Bills G."/>
            <person name="Bluhm B."/>
            <person name="Cannon C."/>
            <person name="Castanera R."/>
            <person name="Culley D."/>
            <person name="Daum C."/>
            <person name="Ezra D."/>
            <person name="Gonzalez J."/>
            <person name="Henrissat B."/>
            <person name="Kuo A."/>
            <person name="Liang C."/>
            <person name="Lipzen A."/>
            <person name="Lutzoni F."/>
            <person name="Magnuson J."/>
            <person name="Mondo S."/>
            <person name="Nolan M."/>
            <person name="Ohm R."/>
            <person name="Pangilinan J."/>
            <person name="Park H.-J."/>
            <person name="Ramirez L."/>
            <person name="Alfaro M."/>
            <person name="Sun H."/>
            <person name="Tritt A."/>
            <person name="Yoshinaga Y."/>
            <person name="Zwiers L.-H."/>
            <person name="Turgeon B."/>
            <person name="Goodwin S."/>
            <person name="Spatafora J."/>
            <person name="Crous P."/>
            <person name="Grigoriev I."/>
        </authorList>
    </citation>
    <scope>NUCLEOTIDE SEQUENCE</scope>
    <source>
        <strain evidence="2">Tuck. ex Michener</strain>
    </source>
</reference>
<dbReference type="Pfam" id="PF00300">
    <property type="entry name" value="His_Phos_1"/>
    <property type="match status" value="1"/>
</dbReference>
<dbReference type="Proteomes" id="UP000800092">
    <property type="component" value="Unassembled WGS sequence"/>
</dbReference>
<dbReference type="GO" id="GO:0005737">
    <property type="term" value="C:cytoplasm"/>
    <property type="evidence" value="ECO:0007669"/>
    <property type="project" value="TreeGrafter"/>
</dbReference>
<feature type="compositionally biased region" description="Basic and acidic residues" evidence="1">
    <location>
        <begin position="205"/>
        <end position="224"/>
    </location>
</feature>